<comment type="similarity">
    <text evidence="1">Belongs to the bacterial ribosomal protein bTHX family.</text>
</comment>
<dbReference type="NCBIfam" id="TIGR04560">
    <property type="entry name" value="ribo_THX"/>
    <property type="match status" value="1"/>
</dbReference>
<sequence>MGKGDKKSRRGKIIMGSYGKKRPRDPFKGRTTVKNTEKKSK</sequence>
<dbReference type="EMBL" id="JBHTKY010000025">
    <property type="protein sequence ID" value="MFD1166857.1"/>
    <property type="molecule type" value="Genomic_DNA"/>
</dbReference>
<dbReference type="GO" id="GO:0005840">
    <property type="term" value="C:ribosome"/>
    <property type="evidence" value="ECO:0007669"/>
    <property type="project" value="UniProtKB-KW"/>
</dbReference>
<dbReference type="RefSeq" id="WP_099371435.1">
    <property type="nucleotide sequence ID" value="NZ_JALXMZ010000005.1"/>
</dbReference>
<comment type="caution">
    <text evidence="5">The sequence shown here is derived from an EMBL/GenBank/DDBJ whole genome shotgun (WGS) entry which is preliminary data.</text>
</comment>
<reference evidence="6" key="1">
    <citation type="journal article" date="2019" name="Int. J. Syst. Evol. Microbiol.">
        <title>The Global Catalogue of Microorganisms (GCM) 10K type strain sequencing project: providing services to taxonomists for standard genome sequencing and annotation.</title>
        <authorList>
            <consortium name="The Broad Institute Genomics Platform"/>
            <consortium name="The Broad Institute Genome Sequencing Center for Infectious Disease"/>
            <person name="Wu L."/>
            <person name="Ma J."/>
        </authorList>
    </citation>
    <scope>NUCLEOTIDE SEQUENCE [LARGE SCALE GENOMIC DNA]</scope>
    <source>
        <strain evidence="6">CCUG 52468</strain>
    </source>
</reference>
<name>A0ABW3RQD9_9SPHI</name>
<dbReference type="InterPro" id="IPR031414">
    <property type="entry name" value="Ribosomal_bTHX"/>
</dbReference>
<organism evidence="5 6">
    <name type="scientific">Sphingobacterium daejeonense</name>
    <dbReference type="NCBI Taxonomy" id="371142"/>
    <lineage>
        <taxon>Bacteria</taxon>
        <taxon>Pseudomonadati</taxon>
        <taxon>Bacteroidota</taxon>
        <taxon>Sphingobacteriia</taxon>
        <taxon>Sphingobacteriales</taxon>
        <taxon>Sphingobacteriaceae</taxon>
        <taxon>Sphingobacterium</taxon>
    </lineage>
</organism>
<keyword evidence="6" id="KW-1185">Reference proteome</keyword>
<feature type="compositionally biased region" description="Basic residues" evidence="4">
    <location>
        <begin position="1"/>
        <end position="12"/>
    </location>
</feature>
<accession>A0ABW3RQD9</accession>
<evidence type="ECO:0000256" key="2">
    <source>
        <dbReference type="ARBA" id="ARBA00022980"/>
    </source>
</evidence>
<dbReference type="Pfam" id="PF17070">
    <property type="entry name" value="Thx"/>
    <property type="match status" value="1"/>
</dbReference>
<proteinExistence type="inferred from homology"/>
<protein>
    <submittedName>
        <fullName evidence="5">30S ribosomal protein THX</fullName>
    </submittedName>
</protein>
<keyword evidence="3" id="KW-0687">Ribonucleoprotein</keyword>
<evidence type="ECO:0000256" key="3">
    <source>
        <dbReference type="ARBA" id="ARBA00023274"/>
    </source>
</evidence>
<evidence type="ECO:0000256" key="1">
    <source>
        <dbReference type="ARBA" id="ARBA00010834"/>
    </source>
</evidence>
<dbReference type="Proteomes" id="UP001597205">
    <property type="component" value="Unassembled WGS sequence"/>
</dbReference>
<feature type="region of interest" description="Disordered" evidence="4">
    <location>
        <begin position="1"/>
        <end position="41"/>
    </location>
</feature>
<evidence type="ECO:0000313" key="6">
    <source>
        <dbReference type="Proteomes" id="UP001597205"/>
    </source>
</evidence>
<gene>
    <name evidence="5" type="ORF">ACFQ2C_14710</name>
</gene>
<evidence type="ECO:0000313" key="5">
    <source>
        <dbReference type="EMBL" id="MFD1166857.1"/>
    </source>
</evidence>
<keyword evidence="2 5" id="KW-0689">Ribosomal protein</keyword>
<evidence type="ECO:0000256" key="4">
    <source>
        <dbReference type="SAM" id="MobiDB-lite"/>
    </source>
</evidence>
<dbReference type="InterPro" id="IPR030826">
    <property type="entry name" value="Ribosomal_bTHX/bTHXc/bTHXm"/>
</dbReference>